<reference evidence="1" key="1">
    <citation type="journal article" date="2014" name="Int. J. Syst. Evol. Microbiol.">
        <title>Complete genome sequence of Corynebacterium casei LMG S-19264T (=DSM 44701T), isolated from a smear-ripened cheese.</title>
        <authorList>
            <consortium name="US DOE Joint Genome Institute (JGI-PGF)"/>
            <person name="Walter F."/>
            <person name="Albersmeier A."/>
            <person name="Kalinowski J."/>
            <person name="Ruckert C."/>
        </authorList>
    </citation>
    <scope>NUCLEOTIDE SEQUENCE</scope>
    <source>
        <strain evidence="1">KCTC 12870</strain>
    </source>
</reference>
<reference evidence="1" key="2">
    <citation type="submission" date="2020-09" db="EMBL/GenBank/DDBJ databases">
        <authorList>
            <person name="Sun Q."/>
            <person name="Kim S."/>
        </authorList>
    </citation>
    <scope>NUCLEOTIDE SEQUENCE</scope>
    <source>
        <strain evidence="1">KCTC 12870</strain>
    </source>
</reference>
<dbReference type="RefSeq" id="WP_189513083.1">
    <property type="nucleotide sequence ID" value="NZ_BMXG01000006.1"/>
</dbReference>
<organism evidence="1 2">
    <name type="scientific">Cerasicoccus arenae</name>
    <dbReference type="NCBI Taxonomy" id="424488"/>
    <lineage>
        <taxon>Bacteria</taxon>
        <taxon>Pseudomonadati</taxon>
        <taxon>Verrucomicrobiota</taxon>
        <taxon>Opitutia</taxon>
        <taxon>Puniceicoccales</taxon>
        <taxon>Cerasicoccaceae</taxon>
        <taxon>Cerasicoccus</taxon>
    </lineage>
</organism>
<comment type="caution">
    <text evidence="1">The sequence shown here is derived from an EMBL/GenBank/DDBJ whole genome shotgun (WGS) entry which is preliminary data.</text>
</comment>
<evidence type="ECO:0000313" key="1">
    <source>
        <dbReference type="EMBL" id="GHB98135.1"/>
    </source>
</evidence>
<keyword evidence="2" id="KW-1185">Reference proteome</keyword>
<evidence type="ECO:0000313" key="2">
    <source>
        <dbReference type="Proteomes" id="UP000642829"/>
    </source>
</evidence>
<name>A0A8J3DAS8_9BACT</name>
<dbReference type="EMBL" id="BMXG01000006">
    <property type="protein sequence ID" value="GHB98135.1"/>
    <property type="molecule type" value="Genomic_DNA"/>
</dbReference>
<dbReference type="Proteomes" id="UP000642829">
    <property type="component" value="Unassembled WGS sequence"/>
</dbReference>
<proteinExistence type="predicted"/>
<dbReference type="AlphaFoldDB" id="A0A8J3DAS8"/>
<accession>A0A8J3DAS8</accession>
<gene>
    <name evidence="1" type="ORF">GCM10007047_12650</name>
</gene>
<sequence>MSEFDTLLKHLESLESRSRPVADVIRDLDAYHQDHAAALPPRLAHFLERRSYGKATAFLRGDAENMPPGGCSSKS</sequence>
<protein>
    <submittedName>
        <fullName evidence="1">Uncharacterized protein</fullName>
    </submittedName>
</protein>